<dbReference type="OrthoDB" id="3653265at2"/>
<dbReference type="Pfam" id="PF13454">
    <property type="entry name" value="NAD_binding_9"/>
    <property type="match status" value="1"/>
</dbReference>
<feature type="domain" description="FAD-dependent urate hydroxylase HpyO/Asp monooxygenase CreE-like FAD/NAD(P)-binding" evidence="2">
    <location>
        <begin position="67"/>
        <end position="256"/>
    </location>
</feature>
<dbReference type="AlphaFoldDB" id="A0A4V6MD51"/>
<evidence type="ECO:0000313" key="4">
    <source>
        <dbReference type="Proteomes" id="UP000291832"/>
    </source>
</evidence>
<dbReference type="PANTHER" id="PTHR40254:SF1">
    <property type="entry name" value="BLR0577 PROTEIN"/>
    <property type="match status" value="1"/>
</dbReference>
<dbReference type="Proteomes" id="UP000291832">
    <property type="component" value="Unassembled WGS sequence"/>
</dbReference>
<gene>
    <name evidence="3" type="ORF">EV139_0976</name>
</gene>
<keyword evidence="4" id="KW-1185">Reference proteome</keyword>
<feature type="region of interest" description="Disordered" evidence="1">
    <location>
        <begin position="785"/>
        <end position="807"/>
    </location>
</feature>
<proteinExistence type="predicted"/>
<dbReference type="InterPro" id="IPR052189">
    <property type="entry name" value="L-asp_N-monooxygenase_NS-form"/>
</dbReference>
<dbReference type="PANTHER" id="PTHR40254">
    <property type="entry name" value="BLR0577 PROTEIN"/>
    <property type="match status" value="1"/>
</dbReference>
<reference evidence="3 4" key="1">
    <citation type="journal article" date="2015" name="Stand. Genomic Sci.">
        <title>Genomic Encyclopedia of Bacterial and Archaeal Type Strains, Phase III: the genomes of soil and plant-associated and newly described type strains.</title>
        <authorList>
            <person name="Whitman W.B."/>
            <person name="Woyke T."/>
            <person name="Klenk H.P."/>
            <person name="Zhou Y."/>
            <person name="Lilburn T.G."/>
            <person name="Beck B.J."/>
            <person name="De Vos P."/>
            <person name="Vandamme P."/>
            <person name="Eisen J.A."/>
            <person name="Garrity G."/>
            <person name="Hugenholtz P."/>
            <person name="Kyrpides N.C."/>
        </authorList>
    </citation>
    <scope>NUCLEOTIDE SEQUENCE [LARGE SCALE GENOMIC DNA]</scope>
    <source>
        <strain evidence="3 4">RF6</strain>
    </source>
</reference>
<organism evidence="3 4">
    <name type="scientific">Leucobacter luti</name>
    <dbReference type="NCBI Taxonomy" id="340320"/>
    <lineage>
        <taxon>Bacteria</taxon>
        <taxon>Bacillati</taxon>
        <taxon>Actinomycetota</taxon>
        <taxon>Actinomycetes</taxon>
        <taxon>Micrococcales</taxon>
        <taxon>Microbacteriaceae</taxon>
        <taxon>Leucobacter</taxon>
    </lineage>
</organism>
<comment type="caution">
    <text evidence="3">The sequence shown here is derived from an EMBL/GenBank/DDBJ whole genome shotgun (WGS) entry which is preliminary data.</text>
</comment>
<dbReference type="InterPro" id="IPR038732">
    <property type="entry name" value="HpyO/CreE_NAD-binding"/>
</dbReference>
<dbReference type="EMBL" id="SHKI01000003">
    <property type="protein sequence ID" value="RZT66849.1"/>
    <property type="molecule type" value="Genomic_DNA"/>
</dbReference>
<dbReference type="RefSeq" id="WP_130453186.1">
    <property type="nucleotide sequence ID" value="NZ_QYAG01000001.1"/>
</dbReference>
<protein>
    <submittedName>
        <fullName evidence="3">FAD-NAD(P)-binding protein</fullName>
    </submittedName>
</protein>
<evidence type="ECO:0000313" key="3">
    <source>
        <dbReference type="EMBL" id="RZT66849.1"/>
    </source>
</evidence>
<accession>A0A4V6MD51</accession>
<dbReference type="SUPFAM" id="SSF51905">
    <property type="entry name" value="FAD/NAD(P)-binding domain"/>
    <property type="match status" value="1"/>
</dbReference>
<evidence type="ECO:0000256" key="1">
    <source>
        <dbReference type="SAM" id="MobiDB-lite"/>
    </source>
</evidence>
<sequence length="807" mass="82165">MTGAPTSGRAAGAAESAGVAGAAGATGAAGAGVAPGAGVASGAFGAASAPAAPAAPAARAEPVEIVCVGAGPGAAMLLERLIANHAAESPELPLRVRLVDPHRPAGGRIWRRDQSPLLKLNSMLRDVAFFTDQSCTIAGPIAPGHSLAEWVREVRAGRIARPEWADAALDREIAEIAEDEFPTRRLNHGYLAWAHAETLRRAADTVAVSWVADTAVAVEESAAGGAGGAGGAGRHLVRLASGEALAADLVVYALGHNGTEPSADAARLAEFAGRHGLRYVPPAFTADVDLSWVPPGADVIVRGMGLAAIDLSVMLAEGRGGRFAPRPDGTLGYEPSGREPVLHFGSRRGVPYRSKITSQLVGDPVELEYLGRDFQAGVAARTEPLDFERDVWPLIAAELVTGYYRELFTGHPERVRGSWAAFAPRLRSVLGGSGAPGRPGRAGAPGGPGTPTGPNAAALARLIRTHVPDPADRFDLAAFDRPLAFAPDGAGTGPGTGAGLGADAEAGAHELAGGADDVQRRVIAHIAEDLRLRTSQQHSATQALFLTGLYAFLALAEIQPERWNARSRTTALPRRWFSYFSYLASGPPGHRLQELIALAEAGVVRFLGGDVELIADEARGVFTASGTAVVAARAADGGAVALAAAGGPGPGAAEPAAPRTARASATAKILIDAWLPEARAATSDNPLLRQLVASGRLRELAVRDGAAVASTGEVEVAHDGSVPGAPGQFALGPFVAGLTGGAFTRPGLNSLPFRTHDRCARAILAAAAAGAGAAGVGAGVAGAGVGADSVPDPVSRPNVTRPELARR</sequence>
<evidence type="ECO:0000259" key="2">
    <source>
        <dbReference type="Pfam" id="PF13454"/>
    </source>
</evidence>
<name>A0A4V6MD51_9MICO</name>
<feature type="region of interest" description="Disordered" evidence="1">
    <location>
        <begin position="431"/>
        <end position="455"/>
    </location>
</feature>
<dbReference type="InterPro" id="IPR036188">
    <property type="entry name" value="FAD/NAD-bd_sf"/>
</dbReference>